<sequence length="105" mass="12060">MKFTANAQTGANTQAVQIELNNPTAQILTTLVRKSEYLLNTFSTIVFMFAEYYRPLCVYRNFIGWYCVADAGPTNRQFSKFQNSDNWQAMNAKPQKGELVVLIFF</sequence>
<evidence type="ECO:0000313" key="2">
    <source>
        <dbReference type="Proteomes" id="UP000186922"/>
    </source>
</evidence>
<protein>
    <submittedName>
        <fullName evidence="1">Uncharacterized protein</fullName>
    </submittedName>
</protein>
<dbReference type="AlphaFoldDB" id="A0A1D1UN85"/>
<evidence type="ECO:0000313" key="1">
    <source>
        <dbReference type="EMBL" id="GAU89112.1"/>
    </source>
</evidence>
<organism evidence="1 2">
    <name type="scientific">Ramazzottius varieornatus</name>
    <name type="common">Water bear</name>
    <name type="synonym">Tardigrade</name>
    <dbReference type="NCBI Taxonomy" id="947166"/>
    <lineage>
        <taxon>Eukaryota</taxon>
        <taxon>Metazoa</taxon>
        <taxon>Ecdysozoa</taxon>
        <taxon>Tardigrada</taxon>
        <taxon>Eutardigrada</taxon>
        <taxon>Parachela</taxon>
        <taxon>Hypsibioidea</taxon>
        <taxon>Ramazzottiidae</taxon>
        <taxon>Ramazzottius</taxon>
    </lineage>
</organism>
<reference evidence="1 2" key="1">
    <citation type="journal article" date="2016" name="Nat. Commun.">
        <title>Extremotolerant tardigrade genome and improved radiotolerance of human cultured cells by tardigrade-unique protein.</title>
        <authorList>
            <person name="Hashimoto T."/>
            <person name="Horikawa D.D."/>
            <person name="Saito Y."/>
            <person name="Kuwahara H."/>
            <person name="Kozuka-Hata H."/>
            <person name="Shin-I T."/>
            <person name="Minakuchi Y."/>
            <person name="Ohishi K."/>
            <person name="Motoyama A."/>
            <person name="Aizu T."/>
            <person name="Enomoto A."/>
            <person name="Kondo K."/>
            <person name="Tanaka S."/>
            <person name="Hara Y."/>
            <person name="Koshikawa S."/>
            <person name="Sagara H."/>
            <person name="Miura T."/>
            <person name="Yokobori S."/>
            <person name="Miyagawa K."/>
            <person name="Suzuki Y."/>
            <person name="Kubo T."/>
            <person name="Oyama M."/>
            <person name="Kohara Y."/>
            <person name="Fujiyama A."/>
            <person name="Arakawa K."/>
            <person name="Katayama T."/>
            <person name="Toyoda A."/>
            <person name="Kunieda T."/>
        </authorList>
    </citation>
    <scope>NUCLEOTIDE SEQUENCE [LARGE SCALE GENOMIC DNA]</scope>
    <source>
        <strain evidence="1 2">YOKOZUNA-1</strain>
    </source>
</reference>
<dbReference type="EMBL" id="BDGG01000001">
    <property type="protein sequence ID" value="GAU89112.1"/>
    <property type="molecule type" value="Genomic_DNA"/>
</dbReference>
<dbReference type="Proteomes" id="UP000186922">
    <property type="component" value="Unassembled WGS sequence"/>
</dbReference>
<name>A0A1D1UN85_RAMVA</name>
<accession>A0A1D1UN85</accession>
<gene>
    <name evidence="1" type="primary">RvY_01703-1</name>
    <name evidence="1" type="synonym">RvY_01703.1</name>
    <name evidence="1" type="ORF">RvY_01703</name>
</gene>
<comment type="caution">
    <text evidence="1">The sequence shown here is derived from an EMBL/GenBank/DDBJ whole genome shotgun (WGS) entry which is preliminary data.</text>
</comment>
<keyword evidence="2" id="KW-1185">Reference proteome</keyword>
<proteinExistence type="predicted"/>